<dbReference type="EMBL" id="JACHNS010000005">
    <property type="protein sequence ID" value="MBB4594358.1"/>
    <property type="molecule type" value="Genomic_DNA"/>
</dbReference>
<dbReference type="InterPro" id="IPR017035">
    <property type="entry name" value="UCP035009_HsdR_All3000-type"/>
</dbReference>
<reference evidence="2 3" key="1">
    <citation type="submission" date="2020-08" db="EMBL/GenBank/DDBJ databases">
        <title>Studying the diversity of plant-associated saprophytic bacteria and their role in host health and plant-pathogen interactions.</title>
        <authorList>
            <person name="Potnis N."/>
        </authorList>
    </citation>
    <scope>NUCLEOTIDE SEQUENCE [LARGE SCALE GENOMIC DNA]</scope>
    <source>
        <strain evidence="2 3">F16</strain>
    </source>
</reference>
<dbReference type="RefSeq" id="WP_184441497.1">
    <property type="nucleotide sequence ID" value="NZ_JACHNS010000005.1"/>
</dbReference>
<sequence length="367" mass="41854">MDFIDQLRVLATRISTTRALIQTEEATKNAMVMPLIQILGYNVFDPLEVTPEIVADVGTKKGEKVDYAILRDGKPIILFECKKAGAELSINHASQLFRYFHVTAARFGILTNGLVYRFFTDLEQPNKMDEKPFFEFNVLDFKERDVEELKKFAKSAFDLDTILTTANELKYTRAIQTKLAEWMHQPTEEFVKLVSADLVGTRRFTPAIRDQFTPITRRAFDQLVSERINERLKGAMAPEAISVSDHALTIVVEQPSATTSPLTSGPLIVTTPEEIEGFHIVRALVREIVPGKRVFMRDAQSYCAVLLDDNNRKPICRLRFNNLHKMRLGIFNQDKEEELLDIGSIDDIYNYADRIKATVTSYLPQEV</sequence>
<evidence type="ECO:0000313" key="2">
    <source>
        <dbReference type="EMBL" id="MBB4594358.1"/>
    </source>
</evidence>
<dbReference type="PIRSF" id="PIRSF035009">
    <property type="entry name" value="UCP035009_HSDR_N"/>
    <property type="match status" value="1"/>
</dbReference>
<evidence type="ECO:0000259" key="1">
    <source>
        <dbReference type="Pfam" id="PF04313"/>
    </source>
</evidence>
<keyword evidence="3" id="KW-1185">Reference proteome</keyword>
<evidence type="ECO:0000313" key="3">
    <source>
        <dbReference type="Proteomes" id="UP000554726"/>
    </source>
</evidence>
<dbReference type="Proteomes" id="UP000554726">
    <property type="component" value="Unassembled WGS sequence"/>
</dbReference>
<feature type="domain" description="Restriction endonuclease type I HsdR N-terminal" evidence="1">
    <location>
        <begin position="22"/>
        <end position="126"/>
    </location>
</feature>
<organism evidence="2 3">
    <name type="scientific">Xanthomonas cannabis</name>
    <dbReference type="NCBI Taxonomy" id="1885674"/>
    <lineage>
        <taxon>Bacteria</taxon>
        <taxon>Pseudomonadati</taxon>
        <taxon>Pseudomonadota</taxon>
        <taxon>Gammaproteobacteria</taxon>
        <taxon>Lysobacterales</taxon>
        <taxon>Lysobacteraceae</taxon>
        <taxon>Xanthomonas</taxon>
    </lineage>
</organism>
<accession>A0ABR6JNE7</accession>
<dbReference type="Pfam" id="PF04313">
    <property type="entry name" value="HSDR_N"/>
    <property type="match status" value="1"/>
</dbReference>
<protein>
    <recommendedName>
        <fullName evidence="1">Restriction endonuclease type I HsdR N-terminal domain-containing protein</fullName>
    </recommendedName>
</protein>
<proteinExistence type="predicted"/>
<gene>
    <name evidence="2" type="ORF">FHR60_003051</name>
</gene>
<comment type="caution">
    <text evidence="2">The sequence shown here is derived from an EMBL/GenBank/DDBJ whole genome shotgun (WGS) entry which is preliminary data.</text>
</comment>
<dbReference type="InterPro" id="IPR007409">
    <property type="entry name" value="Restrct_endonuc_type1_HsdR_N"/>
</dbReference>
<name>A0ABR6JNE7_9XANT</name>